<protein>
    <submittedName>
        <fullName evidence="1">Uncharacterized protein</fullName>
    </submittedName>
</protein>
<dbReference type="AlphaFoldDB" id="A0A2M7G5P1"/>
<dbReference type="Gene3D" id="3.40.390.10">
    <property type="entry name" value="Collagenase (Catalytic Domain)"/>
    <property type="match status" value="1"/>
</dbReference>
<dbReference type="SUPFAM" id="SSF55486">
    <property type="entry name" value="Metalloproteases ('zincins'), catalytic domain"/>
    <property type="match status" value="1"/>
</dbReference>
<organism evidence="1 2">
    <name type="scientific">bacterium (Candidatus Blackallbacteria) CG17_big_fil_post_rev_8_21_14_2_50_48_46</name>
    <dbReference type="NCBI Taxonomy" id="2014261"/>
    <lineage>
        <taxon>Bacteria</taxon>
        <taxon>Candidatus Blackallbacteria</taxon>
    </lineage>
</organism>
<accession>A0A2M7G5P1</accession>
<gene>
    <name evidence="1" type="ORF">COW36_09865</name>
</gene>
<dbReference type="InterPro" id="IPR024079">
    <property type="entry name" value="MetalloPept_cat_dom_sf"/>
</dbReference>
<name>A0A2M7G5P1_9BACT</name>
<dbReference type="Proteomes" id="UP000231019">
    <property type="component" value="Unassembled WGS sequence"/>
</dbReference>
<evidence type="ECO:0000313" key="1">
    <source>
        <dbReference type="EMBL" id="PIW17153.1"/>
    </source>
</evidence>
<sequence>MPSVQSLSQVMQWVGLETAPAQAKPKQSPEVNPYQSTDRLNLSMRSAFGLSTIRLIEPMDELAGLKTQDLTPSQQNLQRSADFQNIYRNFDILPGSTQKGVLNKLELILKKYPDFMTRLQQVDNPQYGAGFQFFFIPPHESPRWQPIPAGVRGTTAATDYSGIVFSSPVQSVLKQDGLIRKGMQVLTMGVMEGVNRLRKEPTALDVGGMFNDSSPDTFAHEMGHVLHSYFLSSAEQLEIWAIYSMAQESNSGFISDYSRTNHMEFLAEGVEAYLQQDYQGNFSEREHLKTTNPRLYDFVERMLEPGVARTGAQDPLLSAWIVARTKGADAASALKNLGLSGQKQACKCSQPGHH</sequence>
<evidence type="ECO:0000313" key="2">
    <source>
        <dbReference type="Proteomes" id="UP000231019"/>
    </source>
</evidence>
<dbReference type="GO" id="GO:0008237">
    <property type="term" value="F:metallopeptidase activity"/>
    <property type="evidence" value="ECO:0007669"/>
    <property type="project" value="InterPro"/>
</dbReference>
<proteinExistence type="predicted"/>
<dbReference type="EMBL" id="PFFQ01000027">
    <property type="protein sequence ID" value="PIW17153.1"/>
    <property type="molecule type" value="Genomic_DNA"/>
</dbReference>
<comment type="caution">
    <text evidence="1">The sequence shown here is derived from an EMBL/GenBank/DDBJ whole genome shotgun (WGS) entry which is preliminary data.</text>
</comment>
<reference evidence="1 2" key="1">
    <citation type="submission" date="2017-09" db="EMBL/GenBank/DDBJ databases">
        <title>Depth-based differentiation of microbial function through sediment-hosted aquifers and enrichment of novel symbionts in the deep terrestrial subsurface.</title>
        <authorList>
            <person name="Probst A.J."/>
            <person name="Ladd B."/>
            <person name="Jarett J.K."/>
            <person name="Geller-Mcgrath D.E."/>
            <person name="Sieber C.M."/>
            <person name="Emerson J.B."/>
            <person name="Anantharaman K."/>
            <person name="Thomas B.C."/>
            <person name="Malmstrom R."/>
            <person name="Stieglmeier M."/>
            <person name="Klingl A."/>
            <person name="Woyke T."/>
            <person name="Ryan C.M."/>
            <person name="Banfield J.F."/>
        </authorList>
    </citation>
    <scope>NUCLEOTIDE SEQUENCE [LARGE SCALE GENOMIC DNA]</scope>
    <source>
        <strain evidence="1">CG17_big_fil_post_rev_8_21_14_2_50_48_46</strain>
    </source>
</reference>